<dbReference type="EMBL" id="CAJNNW010018762">
    <property type="protein sequence ID" value="CAE8663410.1"/>
    <property type="molecule type" value="Genomic_DNA"/>
</dbReference>
<comment type="caution">
    <text evidence="2">The sequence shown here is derived from an EMBL/GenBank/DDBJ whole genome shotgun (WGS) entry which is preliminary data.</text>
</comment>
<evidence type="ECO:0000313" key="4">
    <source>
        <dbReference type="Proteomes" id="UP000654075"/>
    </source>
</evidence>
<sequence length="235" mass="25881">RPRAWPAGPNSASDDNLLAAFGLEDEVKLMPAASSGAFLLVPTCAALQKMHHPANCLGFWLQSRLVGPQGRWVELQYCSQEWPRSGRDIDRLSGKEADKVQQFFAQLRWQPGGDPSELLSRPLPEWDNWDERSCSGGVLFCVGFGRLEWDGCQVMPSALGSLADWLGIPKGAEVHLWRALLLAAHRPHLSQHAAAVEASCGLSLARAAAASLRVLRHGERTKQISSRWRRAAEES</sequence>
<dbReference type="Proteomes" id="UP000654075">
    <property type="component" value="Unassembled WGS sequence"/>
</dbReference>
<feature type="non-terminal residue" evidence="2">
    <location>
        <position position="235"/>
    </location>
</feature>
<dbReference type="AlphaFoldDB" id="A0A813J5F0"/>
<name>A0A813J5F0_POLGL</name>
<proteinExistence type="predicted"/>
<accession>A0A813J5F0</accession>
<dbReference type="Proteomes" id="UP000626109">
    <property type="component" value="Unassembled WGS sequence"/>
</dbReference>
<evidence type="ECO:0000313" key="2">
    <source>
        <dbReference type="EMBL" id="CAE8663410.1"/>
    </source>
</evidence>
<dbReference type="EMBL" id="CAJNNV010002670">
    <property type="protein sequence ID" value="CAE8587587.1"/>
    <property type="molecule type" value="Genomic_DNA"/>
</dbReference>
<organism evidence="2 3">
    <name type="scientific">Polarella glacialis</name>
    <name type="common">Dinoflagellate</name>
    <dbReference type="NCBI Taxonomy" id="89957"/>
    <lineage>
        <taxon>Eukaryota</taxon>
        <taxon>Sar</taxon>
        <taxon>Alveolata</taxon>
        <taxon>Dinophyceae</taxon>
        <taxon>Suessiales</taxon>
        <taxon>Suessiaceae</taxon>
        <taxon>Polarella</taxon>
    </lineage>
</organism>
<feature type="non-terminal residue" evidence="2">
    <location>
        <position position="1"/>
    </location>
</feature>
<protein>
    <submittedName>
        <fullName evidence="2">Uncharacterized protein</fullName>
    </submittedName>
</protein>
<keyword evidence="4" id="KW-1185">Reference proteome</keyword>
<evidence type="ECO:0000313" key="1">
    <source>
        <dbReference type="EMBL" id="CAE8587587.1"/>
    </source>
</evidence>
<evidence type="ECO:0000313" key="3">
    <source>
        <dbReference type="Proteomes" id="UP000626109"/>
    </source>
</evidence>
<gene>
    <name evidence="1" type="ORF">PGLA1383_LOCUS6423</name>
    <name evidence="2" type="ORF">PGLA2088_LOCUS15244</name>
</gene>
<reference evidence="2" key="1">
    <citation type="submission" date="2021-02" db="EMBL/GenBank/DDBJ databases">
        <authorList>
            <person name="Dougan E. K."/>
            <person name="Rhodes N."/>
            <person name="Thang M."/>
            <person name="Chan C."/>
        </authorList>
    </citation>
    <scope>NUCLEOTIDE SEQUENCE</scope>
</reference>